<dbReference type="AlphaFoldDB" id="A0A1M6MA68"/>
<sequence length="515" mass="54975">MANVSKLSLAALRDRIAAGTREVRMVHNSKADGTGVTVVSDMIYIPKFRIPAGIWDGGAFPPQDLLLGGFLIDKYPCSQPDATSTSRGSTPANNPGLVAAVSRQGVVPWTEIDQNNSKVACANRIINGRQCHLVTMKEAATIAFLIKLLGHDIRGNNSWGRDYRDPDLWEYYGIADPTVASYTQQYSPNRKYSRCLTGTGPLSWSHNGMANGVFDWVGNVWEWMDFVIDCGRYRAILTAAISDADGITATDTAIVIGNVQNPELWPASNGLVLIKAEGTNTDEYVIYGSFVDNGNGTYTLTGCQRGQLGTSASAHSNGAVVERIVDYCVIPGGWTAKVADGGLNNTTNPATFTISDLMLGPGCAGVAVGDVLQCENEQLTITAVSGNTITASRGANGSTVAAHAQGVGIAKISPQMSNNDAASTDTTYGAWQFGKFLTMRTEPELAALALPASVNASGNEEWKDGYWARWKGQRAALRGGYWADGSYARSGFALHLDIPPWYAGIHLGFRAALSL</sequence>
<protein>
    <recommendedName>
        <fullName evidence="3">Sulfatase-modifying factor enzyme 1</fullName>
    </recommendedName>
</protein>
<organism evidence="1 2">
    <name type="scientific">Desulfofundulus thermosubterraneus DSM 16057</name>
    <dbReference type="NCBI Taxonomy" id="1121432"/>
    <lineage>
        <taxon>Bacteria</taxon>
        <taxon>Bacillati</taxon>
        <taxon>Bacillota</taxon>
        <taxon>Clostridia</taxon>
        <taxon>Eubacteriales</taxon>
        <taxon>Peptococcaceae</taxon>
        <taxon>Desulfofundulus</taxon>
    </lineage>
</organism>
<dbReference type="InterPro" id="IPR016187">
    <property type="entry name" value="CTDL_fold"/>
</dbReference>
<dbReference type="SUPFAM" id="SSF56436">
    <property type="entry name" value="C-type lectin-like"/>
    <property type="match status" value="1"/>
</dbReference>
<dbReference type="EMBL" id="FQZM01000064">
    <property type="protein sequence ID" value="SHJ80304.1"/>
    <property type="molecule type" value="Genomic_DNA"/>
</dbReference>
<evidence type="ECO:0008006" key="3">
    <source>
        <dbReference type="Google" id="ProtNLM"/>
    </source>
</evidence>
<evidence type="ECO:0000313" key="2">
    <source>
        <dbReference type="Proteomes" id="UP000184529"/>
    </source>
</evidence>
<proteinExistence type="predicted"/>
<gene>
    <name evidence="1" type="ORF">SAMN02745219_03378</name>
</gene>
<dbReference type="STRING" id="1121432.SAMN02745219_03378"/>
<dbReference type="RefSeq" id="WP_072871393.1">
    <property type="nucleotide sequence ID" value="NZ_FQZM01000064.1"/>
</dbReference>
<keyword evidence="2" id="KW-1185">Reference proteome</keyword>
<dbReference type="Proteomes" id="UP000184529">
    <property type="component" value="Unassembled WGS sequence"/>
</dbReference>
<accession>A0A1M6MA68</accession>
<reference evidence="2" key="1">
    <citation type="submission" date="2016-11" db="EMBL/GenBank/DDBJ databases">
        <authorList>
            <person name="Varghese N."/>
            <person name="Submissions S."/>
        </authorList>
    </citation>
    <scope>NUCLEOTIDE SEQUENCE [LARGE SCALE GENOMIC DNA]</scope>
    <source>
        <strain evidence="2">DSM 16057</strain>
    </source>
</reference>
<name>A0A1M6MA68_9FIRM</name>
<evidence type="ECO:0000313" key="1">
    <source>
        <dbReference type="EMBL" id="SHJ80304.1"/>
    </source>
</evidence>
<dbReference type="OrthoDB" id="9768004at2"/>